<evidence type="ECO:0000313" key="2">
    <source>
        <dbReference type="EMBL" id="MDI3321841.1"/>
    </source>
</evidence>
<sequence>MNILAYAIYLVITYFITFKVGLIFYRNGRVFVFYLLKQDEHLTNFINRVLLVCYYLLNIGYATMMISFWQTVNSWTELLSSVTKMTGNIMLTLSIIHFFNMAVIYFMGKKNKSFTHSKTEQI</sequence>
<comment type="caution">
    <text evidence="2">The sequence shown here is derived from an EMBL/GenBank/DDBJ whole genome shotgun (WGS) entry which is preliminary data.</text>
</comment>
<dbReference type="Proteomes" id="UP001226434">
    <property type="component" value="Unassembled WGS sequence"/>
</dbReference>
<feature type="transmembrane region" description="Helical" evidence="1">
    <location>
        <begin position="6"/>
        <end position="25"/>
    </location>
</feature>
<proteinExistence type="predicted"/>
<dbReference type="RefSeq" id="WP_282335948.1">
    <property type="nucleotide sequence ID" value="NZ_JASBRG010000007.1"/>
</dbReference>
<feature type="transmembrane region" description="Helical" evidence="1">
    <location>
        <begin position="89"/>
        <end position="108"/>
    </location>
</feature>
<feature type="transmembrane region" description="Helical" evidence="1">
    <location>
        <begin position="45"/>
        <end position="69"/>
    </location>
</feature>
<name>A0ABT6RH96_9BACT</name>
<keyword evidence="3" id="KW-1185">Reference proteome</keyword>
<organism evidence="2 3">
    <name type="scientific">Pinibacter soli</name>
    <dbReference type="NCBI Taxonomy" id="3044211"/>
    <lineage>
        <taxon>Bacteria</taxon>
        <taxon>Pseudomonadati</taxon>
        <taxon>Bacteroidota</taxon>
        <taxon>Chitinophagia</taxon>
        <taxon>Chitinophagales</taxon>
        <taxon>Chitinophagaceae</taxon>
        <taxon>Pinibacter</taxon>
    </lineage>
</organism>
<keyword evidence="1" id="KW-0812">Transmembrane</keyword>
<protein>
    <recommendedName>
        <fullName evidence="4">Integral membrane protein</fullName>
    </recommendedName>
</protein>
<keyword evidence="1" id="KW-0472">Membrane</keyword>
<reference evidence="2 3" key="1">
    <citation type="submission" date="2023-05" db="EMBL/GenBank/DDBJ databases">
        <title>Genome sequence of Pinibacter sp. MAH-24.</title>
        <authorList>
            <person name="Huq M.A."/>
        </authorList>
    </citation>
    <scope>NUCLEOTIDE SEQUENCE [LARGE SCALE GENOMIC DNA]</scope>
    <source>
        <strain evidence="2 3">MAH-24</strain>
    </source>
</reference>
<accession>A0ABT6RH96</accession>
<dbReference type="EMBL" id="JASBRG010000007">
    <property type="protein sequence ID" value="MDI3321841.1"/>
    <property type="molecule type" value="Genomic_DNA"/>
</dbReference>
<keyword evidence="1" id="KW-1133">Transmembrane helix</keyword>
<evidence type="ECO:0000256" key="1">
    <source>
        <dbReference type="SAM" id="Phobius"/>
    </source>
</evidence>
<evidence type="ECO:0000313" key="3">
    <source>
        <dbReference type="Proteomes" id="UP001226434"/>
    </source>
</evidence>
<gene>
    <name evidence="2" type="ORF">QJ048_18735</name>
</gene>
<evidence type="ECO:0008006" key="4">
    <source>
        <dbReference type="Google" id="ProtNLM"/>
    </source>
</evidence>